<dbReference type="PANTHER" id="PTHR10699:SF11">
    <property type="entry name" value="IGLOO, ISOFORM A"/>
    <property type="match status" value="1"/>
</dbReference>
<dbReference type="GO" id="GO:0005516">
    <property type="term" value="F:calmodulin binding"/>
    <property type="evidence" value="ECO:0007669"/>
    <property type="project" value="TreeGrafter"/>
</dbReference>
<dbReference type="OrthoDB" id="252964at2759"/>
<dbReference type="AlphaFoldDB" id="A0A7R9A687"/>
<keyword evidence="3" id="KW-1185">Reference proteome</keyword>
<dbReference type="Pfam" id="PF00612">
    <property type="entry name" value="IQ"/>
    <property type="match status" value="2"/>
</dbReference>
<feature type="region of interest" description="Disordered" evidence="1">
    <location>
        <begin position="75"/>
        <end position="95"/>
    </location>
</feature>
<evidence type="ECO:0000313" key="3">
    <source>
        <dbReference type="Proteomes" id="UP000677054"/>
    </source>
</evidence>
<dbReference type="CDD" id="cd23767">
    <property type="entry name" value="IQCD"/>
    <property type="match status" value="1"/>
</dbReference>
<dbReference type="Gene3D" id="1.20.5.190">
    <property type="match status" value="1"/>
</dbReference>
<evidence type="ECO:0000313" key="2">
    <source>
        <dbReference type="EMBL" id="CAD7247965.1"/>
    </source>
</evidence>
<dbReference type="EMBL" id="LR901167">
    <property type="protein sequence ID" value="CAD7247965.1"/>
    <property type="molecule type" value="Genomic_DNA"/>
</dbReference>
<dbReference type="SMART" id="SM00015">
    <property type="entry name" value="IQ"/>
    <property type="match status" value="3"/>
</dbReference>
<sequence length="165" mass="18998">MSDPKVSEAATKIQATYRGHAVRKERHAHDEDPELVDAAVKIQAGFRGHLVRKDAEKARREKEIEVKLKDLSCNPPRKTYNEGITEKKDSTRSNDDYRSWWRYDRDKKLITNGEQVHMIGLVVSGRWEEEEEVDIDLDDPAVGAAAAKIQASFREHMMKKKSPRE</sequence>
<reference evidence="2" key="1">
    <citation type="submission" date="2020-11" db="EMBL/GenBank/DDBJ databases">
        <authorList>
            <person name="Tran Van P."/>
        </authorList>
    </citation>
    <scope>NUCLEOTIDE SEQUENCE</scope>
</reference>
<proteinExistence type="predicted"/>
<dbReference type="PROSITE" id="PS50096">
    <property type="entry name" value="IQ"/>
    <property type="match status" value="3"/>
</dbReference>
<dbReference type="Proteomes" id="UP000677054">
    <property type="component" value="Unassembled WGS sequence"/>
</dbReference>
<gene>
    <name evidence="2" type="ORF">DSTB1V02_LOCUS7788</name>
</gene>
<feature type="region of interest" description="Disordered" evidence="1">
    <location>
        <begin position="1"/>
        <end position="32"/>
    </location>
</feature>
<dbReference type="PANTHER" id="PTHR10699">
    <property type="entry name" value="NEUROMODULIN"/>
    <property type="match status" value="1"/>
</dbReference>
<dbReference type="InterPro" id="IPR000048">
    <property type="entry name" value="IQ_motif_EF-hand-BS"/>
</dbReference>
<organism evidence="2">
    <name type="scientific">Darwinula stevensoni</name>
    <dbReference type="NCBI Taxonomy" id="69355"/>
    <lineage>
        <taxon>Eukaryota</taxon>
        <taxon>Metazoa</taxon>
        <taxon>Ecdysozoa</taxon>
        <taxon>Arthropoda</taxon>
        <taxon>Crustacea</taxon>
        <taxon>Oligostraca</taxon>
        <taxon>Ostracoda</taxon>
        <taxon>Podocopa</taxon>
        <taxon>Podocopida</taxon>
        <taxon>Darwinulocopina</taxon>
        <taxon>Darwinuloidea</taxon>
        <taxon>Darwinulidae</taxon>
        <taxon>Darwinula</taxon>
    </lineage>
</organism>
<protein>
    <submittedName>
        <fullName evidence="2">Uncharacterized protein</fullName>
    </submittedName>
</protein>
<accession>A0A7R9A687</accession>
<name>A0A7R9A687_9CRUS</name>
<evidence type="ECO:0000256" key="1">
    <source>
        <dbReference type="SAM" id="MobiDB-lite"/>
    </source>
</evidence>
<dbReference type="FunFam" id="1.20.5.190:FF:000055">
    <property type="entry name" value="Putative microtubule-associated protein futsch"/>
    <property type="match status" value="1"/>
</dbReference>
<dbReference type="EMBL" id="CAJPEV010001650">
    <property type="protein sequence ID" value="CAG0893705.1"/>
    <property type="molecule type" value="Genomic_DNA"/>
</dbReference>
<feature type="compositionally biased region" description="Basic and acidic residues" evidence="1">
    <location>
        <begin position="84"/>
        <end position="95"/>
    </location>
</feature>